<dbReference type="GO" id="GO:0005948">
    <property type="term" value="C:acetolactate synthase complex"/>
    <property type="evidence" value="ECO:0007669"/>
    <property type="project" value="TreeGrafter"/>
</dbReference>
<organism evidence="5 6">
    <name type="scientific">Nocardiopsis sinuspersici</name>
    <dbReference type="NCBI Taxonomy" id="501010"/>
    <lineage>
        <taxon>Bacteria</taxon>
        <taxon>Bacillati</taxon>
        <taxon>Actinomycetota</taxon>
        <taxon>Actinomycetes</taxon>
        <taxon>Streptosporangiales</taxon>
        <taxon>Nocardiopsidaceae</taxon>
        <taxon>Nocardiopsis</taxon>
    </lineage>
</organism>
<feature type="domain" description="Thiamine pyrophosphate enzyme N-terminal TPP-binding" evidence="4">
    <location>
        <begin position="4"/>
        <end position="100"/>
    </location>
</feature>
<evidence type="ECO:0000313" key="5">
    <source>
        <dbReference type="EMBL" id="NYH50433.1"/>
    </source>
</evidence>
<dbReference type="Gene3D" id="3.40.50.970">
    <property type="match status" value="2"/>
</dbReference>
<dbReference type="InterPro" id="IPR029061">
    <property type="entry name" value="THDP-binding"/>
</dbReference>
<keyword evidence="2" id="KW-0786">Thiamine pyrophosphate</keyword>
<comment type="similarity">
    <text evidence="1">Belongs to the TPP enzyme family.</text>
</comment>
<gene>
    <name evidence="5" type="ORF">HNR06_000022</name>
</gene>
<accession>A0A7Z0BGD9</accession>
<dbReference type="AlphaFoldDB" id="A0A7Z0BGD9"/>
<name>A0A7Z0BGD9_9ACTN</name>
<evidence type="ECO:0000256" key="1">
    <source>
        <dbReference type="ARBA" id="ARBA00007812"/>
    </source>
</evidence>
<dbReference type="GO" id="GO:0000287">
    <property type="term" value="F:magnesium ion binding"/>
    <property type="evidence" value="ECO:0007669"/>
    <property type="project" value="UniProtKB-ARBA"/>
</dbReference>
<dbReference type="GO" id="GO:0003984">
    <property type="term" value="F:acetolactate synthase activity"/>
    <property type="evidence" value="ECO:0007669"/>
    <property type="project" value="TreeGrafter"/>
</dbReference>
<comment type="caution">
    <text evidence="5">The sequence shown here is derived from an EMBL/GenBank/DDBJ whole genome shotgun (WGS) entry which is preliminary data.</text>
</comment>
<dbReference type="Pfam" id="PF02776">
    <property type="entry name" value="TPP_enzyme_N"/>
    <property type="match status" value="1"/>
</dbReference>
<dbReference type="InterPro" id="IPR045229">
    <property type="entry name" value="TPP_enz"/>
</dbReference>
<protein>
    <submittedName>
        <fullName evidence="5">Thiamine pyrophosphate-dependent acetolactate synthase large subunit-like protein</fullName>
    </submittedName>
</protein>
<evidence type="ECO:0000313" key="6">
    <source>
        <dbReference type="Proteomes" id="UP000584931"/>
    </source>
</evidence>
<dbReference type="PANTHER" id="PTHR18968">
    <property type="entry name" value="THIAMINE PYROPHOSPHATE ENZYMES"/>
    <property type="match status" value="1"/>
</dbReference>
<reference evidence="5 6" key="1">
    <citation type="submission" date="2020-07" db="EMBL/GenBank/DDBJ databases">
        <title>Sequencing the genomes of 1000 actinobacteria strains.</title>
        <authorList>
            <person name="Klenk H.-P."/>
        </authorList>
    </citation>
    <scope>NUCLEOTIDE SEQUENCE [LARGE SCALE GENOMIC DNA]</scope>
    <source>
        <strain evidence="5 6">DSM 45278</strain>
    </source>
</reference>
<dbReference type="GO" id="GO:0030976">
    <property type="term" value="F:thiamine pyrophosphate binding"/>
    <property type="evidence" value="ECO:0007669"/>
    <property type="project" value="InterPro"/>
</dbReference>
<dbReference type="PANTHER" id="PTHR18968:SF13">
    <property type="entry name" value="ACETOLACTATE SYNTHASE CATALYTIC SUBUNIT, MITOCHONDRIAL"/>
    <property type="match status" value="1"/>
</dbReference>
<dbReference type="CDD" id="cd00568">
    <property type="entry name" value="TPP_enzymes"/>
    <property type="match status" value="1"/>
</dbReference>
<dbReference type="GO" id="GO:0009097">
    <property type="term" value="P:isoleucine biosynthetic process"/>
    <property type="evidence" value="ECO:0007669"/>
    <property type="project" value="TreeGrafter"/>
</dbReference>
<dbReference type="CDD" id="cd07035">
    <property type="entry name" value="TPP_PYR_POX_like"/>
    <property type="match status" value="1"/>
</dbReference>
<evidence type="ECO:0000256" key="2">
    <source>
        <dbReference type="ARBA" id="ARBA00023052"/>
    </source>
</evidence>
<dbReference type="Proteomes" id="UP000584931">
    <property type="component" value="Unassembled WGS sequence"/>
</dbReference>
<evidence type="ECO:0000259" key="3">
    <source>
        <dbReference type="Pfam" id="PF02775"/>
    </source>
</evidence>
<dbReference type="Pfam" id="PF02775">
    <property type="entry name" value="TPP_enzyme_C"/>
    <property type="match status" value="1"/>
</dbReference>
<feature type="domain" description="Thiamine pyrophosphate enzyme TPP-binding" evidence="3">
    <location>
        <begin position="427"/>
        <end position="530"/>
    </location>
</feature>
<evidence type="ECO:0000259" key="4">
    <source>
        <dbReference type="Pfam" id="PF02776"/>
    </source>
</evidence>
<dbReference type="GO" id="GO:0050660">
    <property type="term" value="F:flavin adenine dinucleotide binding"/>
    <property type="evidence" value="ECO:0007669"/>
    <property type="project" value="TreeGrafter"/>
</dbReference>
<dbReference type="SUPFAM" id="SSF52467">
    <property type="entry name" value="DHS-like NAD/FAD-binding domain"/>
    <property type="match status" value="1"/>
</dbReference>
<dbReference type="InterPro" id="IPR029035">
    <property type="entry name" value="DHS-like_NAD/FAD-binding_dom"/>
</dbReference>
<sequence>MSLLLQESSLTLAFGYAGTSELELCNELLGMERPRLLNSRGDKEAVFFAAGANVDSPHHAAALLHGARGLTNALGGIAEAKRNEVGLLVLVGVPSTASARYAPPHGEPGLLKAVGAFSKFSLQVGSDTDRSSPPEGHVLVEAFTHAVSELTTPPYGPAVIGIPQDVLENPCLRWSALRHHSGAGLPRMVGPLPDRSALLEATTALRTAGNVVVLLDDYFLRYKGSSAALHRFTQLLNASVLQLGYRRGAVLFPRVSRDEVPNFVDWYDPYHTDHRRILHEADLIVTLEDRNMYPRNMGVLPDCRKIAVSSDPSKAVKNGYLAPGDIIVEGEPVQAVIALSTLLHSGSGTFPGLVKRRVPTAEGSVTVSVAPDPREHCGRCVVDGLAQGIRGCSAKFLVDDSQIFGALIRRFYDLLPDGLRIIGSHGGFVGSGIPHAIGVSMRHPCERVFCTLGDQGFNNAFQSLVSAVDMRSNVTFVVCDNGMSVSLASQAEEQGLRTLSGSMDRYLGNSPSLEYTSVANALGLRTAEVDFGHDGEPGHWRQASMDLGAALVRLSGQRGPALLRMAVPPSSGIWKDLWPANGVS</sequence>
<dbReference type="SUPFAM" id="SSF52518">
    <property type="entry name" value="Thiamin diphosphate-binding fold (THDP-binding)"/>
    <property type="match status" value="2"/>
</dbReference>
<dbReference type="Gene3D" id="3.40.50.1220">
    <property type="entry name" value="TPP-binding domain"/>
    <property type="match status" value="1"/>
</dbReference>
<dbReference type="InterPro" id="IPR012001">
    <property type="entry name" value="Thiamin_PyroP_enz_TPP-bd_dom"/>
</dbReference>
<proteinExistence type="inferred from homology"/>
<dbReference type="EMBL" id="JACCHL010000001">
    <property type="protein sequence ID" value="NYH50433.1"/>
    <property type="molecule type" value="Genomic_DNA"/>
</dbReference>
<dbReference type="GO" id="GO:0009099">
    <property type="term" value="P:L-valine biosynthetic process"/>
    <property type="evidence" value="ECO:0007669"/>
    <property type="project" value="TreeGrafter"/>
</dbReference>
<dbReference type="InterPro" id="IPR011766">
    <property type="entry name" value="TPP_enzyme_TPP-bd"/>
</dbReference>